<sequence>MFRRAFWFGAGAAAGVWATTKVNRKLRSLAPESLAARAAGQAVEAGHRLKEFALDVRAGMAQRESELNDALGLTAADPAPLGTATDRPGLPPRSVPRTPSGPRARRELGTNHPYDRNEDH</sequence>
<protein>
    <submittedName>
        <fullName evidence="2">DUF6167 family protein</fullName>
    </submittedName>
</protein>
<dbReference type="EMBL" id="JBHUFU010000010">
    <property type="protein sequence ID" value="MFD1831433.1"/>
    <property type="molecule type" value="Genomic_DNA"/>
</dbReference>
<proteinExistence type="predicted"/>
<evidence type="ECO:0000313" key="3">
    <source>
        <dbReference type="Proteomes" id="UP001597365"/>
    </source>
</evidence>
<name>A0ABW4PL36_9ACTN</name>
<dbReference type="Proteomes" id="UP001597365">
    <property type="component" value="Unassembled WGS sequence"/>
</dbReference>
<keyword evidence="3" id="KW-1185">Reference proteome</keyword>
<accession>A0ABW4PL36</accession>
<dbReference type="Pfam" id="PF19664">
    <property type="entry name" value="DUF6167"/>
    <property type="match status" value="1"/>
</dbReference>
<reference evidence="3" key="1">
    <citation type="journal article" date="2019" name="Int. J. Syst. Evol. Microbiol.">
        <title>The Global Catalogue of Microorganisms (GCM) 10K type strain sequencing project: providing services to taxonomists for standard genome sequencing and annotation.</title>
        <authorList>
            <consortium name="The Broad Institute Genomics Platform"/>
            <consortium name="The Broad Institute Genome Sequencing Center for Infectious Disease"/>
            <person name="Wu L."/>
            <person name="Ma J."/>
        </authorList>
    </citation>
    <scope>NUCLEOTIDE SEQUENCE [LARGE SCALE GENOMIC DNA]</scope>
    <source>
        <strain evidence="3">CGMCC 4.7455</strain>
    </source>
</reference>
<evidence type="ECO:0000313" key="2">
    <source>
        <dbReference type="EMBL" id="MFD1831433.1"/>
    </source>
</evidence>
<evidence type="ECO:0000256" key="1">
    <source>
        <dbReference type="SAM" id="MobiDB-lite"/>
    </source>
</evidence>
<feature type="compositionally biased region" description="Basic and acidic residues" evidence="1">
    <location>
        <begin position="104"/>
        <end position="120"/>
    </location>
</feature>
<comment type="caution">
    <text evidence="2">The sequence shown here is derived from an EMBL/GenBank/DDBJ whole genome shotgun (WGS) entry which is preliminary data.</text>
</comment>
<dbReference type="InterPro" id="IPR046165">
    <property type="entry name" value="DUF6167"/>
</dbReference>
<gene>
    <name evidence="2" type="ORF">ACFSJS_17455</name>
</gene>
<feature type="region of interest" description="Disordered" evidence="1">
    <location>
        <begin position="69"/>
        <end position="120"/>
    </location>
</feature>
<dbReference type="RefSeq" id="WP_380901356.1">
    <property type="nucleotide sequence ID" value="NZ_JBHUFU010000010.1"/>
</dbReference>
<organism evidence="2 3">
    <name type="scientific">Streptomyces desertarenae</name>
    <dbReference type="NCBI Taxonomy" id="2666184"/>
    <lineage>
        <taxon>Bacteria</taxon>
        <taxon>Bacillati</taxon>
        <taxon>Actinomycetota</taxon>
        <taxon>Actinomycetes</taxon>
        <taxon>Kitasatosporales</taxon>
        <taxon>Streptomycetaceae</taxon>
        <taxon>Streptomyces</taxon>
    </lineage>
</organism>